<dbReference type="AlphaFoldDB" id="A0A402D156"/>
<dbReference type="EMBL" id="AP025739">
    <property type="protein sequence ID" value="BDI31664.1"/>
    <property type="molecule type" value="Genomic_DNA"/>
</dbReference>
<reference evidence="1 2" key="1">
    <citation type="journal article" date="2019" name="Int. J. Syst. Evol. Microbiol.">
        <title>Capsulimonas corticalis gen. nov., sp. nov., an aerobic capsulated bacterium, of a novel bacterial order, Capsulimonadales ord. nov., of the class Armatimonadia of the phylum Armatimonadetes.</title>
        <authorList>
            <person name="Li J."/>
            <person name="Kudo C."/>
            <person name="Tonouchi A."/>
        </authorList>
    </citation>
    <scope>NUCLEOTIDE SEQUENCE [LARGE SCALE GENOMIC DNA]</scope>
    <source>
        <strain evidence="1 2">AX-7</strain>
    </source>
</reference>
<protein>
    <submittedName>
        <fullName evidence="1">Uncharacterized protein</fullName>
    </submittedName>
</protein>
<evidence type="ECO:0000313" key="1">
    <source>
        <dbReference type="EMBL" id="BDI31664.1"/>
    </source>
</evidence>
<gene>
    <name evidence="1" type="ORF">CCAX7_37150</name>
</gene>
<name>A0A402D156_9BACT</name>
<organism evidence="1 2">
    <name type="scientific">Capsulimonas corticalis</name>
    <dbReference type="NCBI Taxonomy" id="2219043"/>
    <lineage>
        <taxon>Bacteria</taxon>
        <taxon>Bacillati</taxon>
        <taxon>Armatimonadota</taxon>
        <taxon>Armatimonadia</taxon>
        <taxon>Capsulimonadales</taxon>
        <taxon>Capsulimonadaceae</taxon>
        <taxon>Capsulimonas</taxon>
    </lineage>
</organism>
<evidence type="ECO:0000313" key="2">
    <source>
        <dbReference type="Proteomes" id="UP000287394"/>
    </source>
</evidence>
<proteinExistence type="predicted"/>
<sequence>MNNNHMSDTLPTAGGAKASAVIQLARWLFATPDNGRSTWSVIMWWEARRFAFNLIVGGVGFISLVLFMVLMSTPGILKPGEDAVEPMAIFIAPILMNIAYTLGWFIEVQWNWLHRGHTGRIGPVMLAVGFIFSLLLMLLPTTVGVISVISLHHGK</sequence>
<keyword evidence="2" id="KW-1185">Reference proteome</keyword>
<dbReference type="Proteomes" id="UP000287394">
    <property type="component" value="Chromosome"/>
</dbReference>
<dbReference type="KEGG" id="ccot:CCAX7_37150"/>
<accession>A0A402D156</accession>